<organism evidence="8 9">
    <name type="scientific">Phanerochaete sordida</name>
    <dbReference type="NCBI Taxonomy" id="48140"/>
    <lineage>
        <taxon>Eukaryota</taxon>
        <taxon>Fungi</taxon>
        <taxon>Dikarya</taxon>
        <taxon>Basidiomycota</taxon>
        <taxon>Agaricomycotina</taxon>
        <taxon>Agaricomycetes</taxon>
        <taxon>Polyporales</taxon>
        <taxon>Phanerochaetaceae</taxon>
        <taxon>Phanerochaete</taxon>
    </lineage>
</organism>
<dbReference type="PANTHER" id="PTHR47338:SF29">
    <property type="entry name" value="ZN(2)-C6 FUNGAL-TYPE DOMAIN-CONTAINING PROTEIN"/>
    <property type="match status" value="1"/>
</dbReference>
<feature type="compositionally biased region" description="Basic and acidic residues" evidence="6">
    <location>
        <begin position="475"/>
        <end position="489"/>
    </location>
</feature>
<proteinExistence type="predicted"/>
<evidence type="ECO:0000256" key="3">
    <source>
        <dbReference type="ARBA" id="ARBA00023015"/>
    </source>
</evidence>
<name>A0A9P3GGC2_9APHY</name>
<keyword evidence="2" id="KW-0479">Metal-binding</keyword>
<evidence type="ECO:0000256" key="1">
    <source>
        <dbReference type="ARBA" id="ARBA00004123"/>
    </source>
</evidence>
<dbReference type="CDD" id="cd12148">
    <property type="entry name" value="fungal_TF_MHR"/>
    <property type="match status" value="1"/>
</dbReference>
<evidence type="ECO:0000259" key="7">
    <source>
        <dbReference type="PROSITE" id="PS50048"/>
    </source>
</evidence>
<keyword evidence="5" id="KW-0539">Nucleus</keyword>
<dbReference type="GO" id="GO:0006351">
    <property type="term" value="P:DNA-templated transcription"/>
    <property type="evidence" value="ECO:0007669"/>
    <property type="project" value="InterPro"/>
</dbReference>
<dbReference type="PANTHER" id="PTHR47338">
    <property type="entry name" value="ZN(II)2CYS6 TRANSCRIPTION FACTOR (EUROFUNG)-RELATED"/>
    <property type="match status" value="1"/>
</dbReference>
<feature type="compositionally biased region" description="Low complexity" evidence="6">
    <location>
        <begin position="94"/>
        <end position="108"/>
    </location>
</feature>
<dbReference type="SUPFAM" id="SSF57701">
    <property type="entry name" value="Zn2/Cys6 DNA-binding domain"/>
    <property type="match status" value="1"/>
</dbReference>
<dbReference type="GO" id="GO:0005634">
    <property type="term" value="C:nucleus"/>
    <property type="evidence" value="ECO:0007669"/>
    <property type="project" value="UniProtKB-SubCell"/>
</dbReference>
<evidence type="ECO:0000256" key="4">
    <source>
        <dbReference type="ARBA" id="ARBA00023163"/>
    </source>
</evidence>
<gene>
    <name evidence="8" type="ORF">PsYK624_093690</name>
</gene>
<dbReference type="PROSITE" id="PS50048">
    <property type="entry name" value="ZN2_CY6_FUNGAL_2"/>
    <property type="match status" value="1"/>
</dbReference>
<dbReference type="Pfam" id="PF04082">
    <property type="entry name" value="Fungal_trans"/>
    <property type="match status" value="1"/>
</dbReference>
<keyword evidence="9" id="KW-1185">Reference proteome</keyword>
<keyword evidence="3" id="KW-0805">Transcription regulation</keyword>
<comment type="subcellular location">
    <subcellularLocation>
        <location evidence="1">Nucleus</location>
    </subcellularLocation>
</comment>
<dbReference type="InterPro" id="IPR036864">
    <property type="entry name" value="Zn2-C6_fun-type_DNA-bd_sf"/>
</dbReference>
<dbReference type="GO" id="GO:0008270">
    <property type="term" value="F:zinc ion binding"/>
    <property type="evidence" value="ECO:0007669"/>
    <property type="project" value="InterPro"/>
</dbReference>
<dbReference type="EMBL" id="BPQB01000031">
    <property type="protein sequence ID" value="GJE93210.1"/>
    <property type="molecule type" value="Genomic_DNA"/>
</dbReference>
<dbReference type="CDD" id="cd00067">
    <property type="entry name" value="GAL4"/>
    <property type="match status" value="1"/>
</dbReference>
<keyword evidence="4" id="KW-0804">Transcription</keyword>
<dbReference type="GO" id="GO:0003677">
    <property type="term" value="F:DNA binding"/>
    <property type="evidence" value="ECO:0007669"/>
    <property type="project" value="InterPro"/>
</dbReference>
<dbReference type="InterPro" id="IPR007219">
    <property type="entry name" value="XnlR_reg_dom"/>
</dbReference>
<feature type="region of interest" description="Disordered" evidence="6">
    <location>
        <begin position="94"/>
        <end position="128"/>
    </location>
</feature>
<evidence type="ECO:0000256" key="5">
    <source>
        <dbReference type="ARBA" id="ARBA00023242"/>
    </source>
</evidence>
<dbReference type="InterPro" id="IPR050815">
    <property type="entry name" value="TF_fung"/>
</dbReference>
<feature type="compositionally biased region" description="Basic residues" evidence="6">
    <location>
        <begin position="441"/>
        <end position="461"/>
    </location>
</feature>
<dbReference type="PROSITE" id="PS00463">
    <property type="entry name" value="ZN2_CY6_FUNGAL_1"/>
    <property type="match status" value="1"/>
</dbReference>
<accession>A0A9P3GGC2</accession>
<sequence>MSSDEIPQHLPRGKACVPCRRRKMKCDGNQPTCNQCLRFNRSAECQFSEGPSPSTTRVLEQHIARLQSRIHELEQDDPSLVRLHDPYQNFTAAAAAGSSGANSTRGASPAAQGGSRGTQANWWETPDPPPQVQQALVQVFLRDAPKFGFFLETKRFLNAFAKPTAARPRPPSVLRNTVYLWGIALSQDAQYTARETIFLGRALRSVHVALSSAHEHTQNTLYVLQAEVLLAYYFYHSNRLLEGKFHASAAVSLAVMCGLHQLHAPPGAAAAVANAYLPPAADAIDEAERVYAWWCTFVLDKTWVVALAAPSMVVETQEPSTTIHTPWPLALDEYAQATGVDAPEPRHDRAALPRVRARGGRRGLAARPRRAGRGAVRPREHARGRARKWCVLPHALRPARGADARARGRPRARQQQRAHGGRAACARRRARGPQGRAAPARARRRARRRARAQPRARARPRARGERAAAPRVHGAQRDEQGARARGREHARARRVRARGAPARRVAALRGARGDGGRGAAARAAVPAELAHGVGVVCGAARRGEVHAGDGPAGRGARAAGAEPVRRESGRAAARGVGRRCARCVIAALLHDILDEPPARSFAPRVVRRASRVGRGYARPPEVDSYSYLMHNSPGFYIIFLPGPGGHHLAYLLDIRPHIAAVL</sequence>
<dbReference type="GO" id="GO:0000981">
    <property type="term" value="F:DNA-binding transcription factor activity, RNA polymerase II-specific"/>
    <property type="evidence" value="ECO:0007669"/>
    <property type="project" value="InterPro"/>
</dbReference>
<dbReference type="OrthoDB" id="2309723at2759"/>
<evidence type="ECO:0000313" key="9">
    <source>
        <dbReference type="Proteomes" id="UP000703269"/>
    </source>
</evidence>
<dbReference type="Gene3D" id="4.10.240.10">
    <property type="entry name" value="Zn(2)-C6 fungal-type DNA-binding domain"/>
    <property type="match status" value="1"/>
</dbReference>
<feature type="domain" description="Zn(2)-C6 fungal-type" evidence="7">
    <location>
        <begin position="15"/>
        <end position="47"/>
    </location>
</feature>
<feature type="compositionally biased region" description="Low complexity" evidence="6">
    <location>
        <begin position="498"/>
        <end position="510"/>
    </location>
</feature>
<dbReference type="Pfam" id="PF00172">
    <property type="entry name" value="Zn_clus"/>
    <property type="match status" value="1"/>
</dbReference>
<dbReference type="AlphaFoldDB" id="A0A9P3GGC2"/>
<evidence type="ECO:0000313" key="8">
    <source>
        <dbReference type="EMBL" id="GJE93210.1"/>
    </source>
</evidence>
<reference evidence="8 9" key="1">
    <citation type="submission" date="2021-08" db="EMBL/GenBank/DDBJ databases">
        <title>Draft Genome Sequence of Phanerochaete sordida strain YK-624.</title>
        <authorList>
            <person name="Mori T."/>
            <person name="Dohra H."/>
            <person name="Suzuki T."/>
            <person name="Kawagishi H."/>
            <person name="Hirai H."/>
        </authorList>
    </citation>
    <scope>NUCLEOTIDE SEQUENCE [LARGE SCALE GENOMIC DNA]</scope>
    <source>
        <strain evidence="8 9">YK-624</strain>
    </source>
</reference>
<feature type="compositionally biased region" description="Basic residues" evidence="6">
    <location>
        <begin position="407"/>
        <end position="431"/>
    </location>
</feature>
<protein>
    <submittedName>
        <fullName evidence="8">Zn(II)-C6 fungal-type domain-containing protein</fullName>
    </submittedName>
</protein>
<dbReference type="Proteomes" id="UP000703269">
    <property type="component" value="Unassembled WGS sequence"/>
</dbReference>
<dbReference type="InterPro" id="IPR001138">
    <property type="entry name" value="Zn2Cys6_DnaBD"/>
</dbReference>
<evidence type="ECO:0000256" key="2">
    <source>
        <dbReference type="ARBA" id="ARBA00022723"/>
    </source>
</evidence>
<evidence type="ECO:0000256" key="6">
    <source>
        <dbReference type="SAM" id="MobiDB-lite"/>
    </source>
</evidence>
<dbReference type="SMART" id="SM00066">
    <property type="entry name" value="GAL4"/>
    <property type="match status" value="1"/>
</dbReference>
<feature type="region of interest" description="Disordered" evidence="6">
    <location>
        <begin position="400"/>
        <end position="518"/>
    </location>
</feature>
<feature type="region of interest" description="Disordered" evidence="6">
    <location>
        <begin position="357"/>
        <end position="384"/>
    </location>
</feature>
<comment type="caution">
    <text evidence="8">The sequence shown here is derived from an EMBL/GenBank/DDBJ whole genome shotgun (WGS) entry which is preliminary data.</text>
</comment>